<feature type="non-terminal residue" evidence="1">
    <location>
        <position position="1"/>
    </location>
</feature>
<organism evidence="1">
    <name type="scientific">Anopheles gambiae</name>
    <name type="common">African malaria mosquito</name>
    <dbReference type="NCBI Taxonomy" id="7165"/>
    <lineage>
        <taxon>Eukaryota</taxon>
        <taxon>Metazoa</taxon>
        <taxon>Ecdysozoa</taxon>
        <taxon>Arthropoda</taxon>
        <taxon>Hexapoda</taxon>
        <taxon>Insecta</taxon>
        <taxon>Pterygota</taxon>
        <taxon>Neoptera</taxon>
        <taxon>Endopterygota</taxon>
        <taxon>Diptera</taxon>
        <taxon>Nematocera</taxon>
        <taxon>Culicoidea</taxon>
        <taxon>Culicidae</taxon>
        <taxon>Anophelinae</taxon>
        <taxon>Anopheles</taxon>
    </lineage>
</organism>
<dbReference type="AlphaFoldDB" id="A0NE29"/>
<dbReference type="VEuPathDB" id="VectorBase:AGAP008643"/>
<reference evidence="1 3" key="1">
    <citation type="journal article" date="2002" name="Science">
        <title>The genome sequence of the malaria mosquito Anopheles gambiae.</title>
        <authorList>
            <person name="Holt R.A."/>
            <person name="Subramanian G.M."/>
            <person name="Halpern A."/>
            <person name="Sutton G.G."/>
            <person name="Charlab R."/>
            <person name="Nusskern D.R."/>
            <person name="Wincker P."/>
            <person name="Clark A.G."/>
            <person name="Ribeiro J.M."/>
            <person name="Wides R."/>
            <person name="Salzberg S.L."/>
            <person name="Loftus B."/>
            <person name="Yandell M."/>
            <person name="Majoros W.H."/>
            <person name="Rusch D.B."/>
            <person name="Lai Z."/>
            <person name="Kraft C.L."/>
            <person name="Abril J.F."/>
            <person name="Anthouard V."/>
            <person name="Arensburger P."/>
            <person name="Atkinson P.W."/>
            <person name="Baden H."/>
            <person name="de Berardinis V."/>
            <person name="Baldwin D."/>
            <person name="Benes V."/>
            <person name="Biedler J."/>
            <person name="Blass C."/>
            <person name="Bolanos R."/>
            <person name="Boscus D."/>
            <person name="Barnstead M."/>
            <person name="Cai S."/>
            <person name="Center A."/>
            <person name="Chaturverdi K."/>
            <person name="Christophides G.K."/>
            <person name="Chrystal M.A."/>
            <person name="Clamp M."/>
            <person name="Cravchik A."/>
            <person name="Curwen V."/>
            <person name="Dana A."/>
            <person name="Delcher A."/>
            <person name="Dew I."/>
            <person name="Evans C.A."/>
            <person name="Flanigan M."/>
            <person name="Grundschober-Freimoser A."/>
            <person name="Friedli L."/>
            <person name="Gu Z."/>
            <person name="Guan P."/>
            <person name="Guigo R."/>
            <person name="Hillenmeyer M.E."/>
            <person name="Hladun S.L."/>
            <person name="Hogan J.R."/>
            <person name="Hong Y.S."/>
            <person name="Hoover J."/>
            <person name="Jaillon O."/>
            <person name="Ke Z."/>
            <person name="Kodira C."/>
            <person name="Kokoza E."/>
            <person name="Koutsos A."/>
            <person name="Letunic I."/>
            <person name="Levitsky A."/>
            <person name="Liang Y."/>
            <person name="Lin J.J."/>
            <person name="Lobo N.F."/>
            <person name="Lopez J.R."/>
            <person name="Malek J.A."/>
            <person name="McIntosh T.C."/>
            <person name="Meister S."/>
            <person name="Miller J."/>
            <person name="Mobarry C."/>
            <person name="Mongin E."/>
            <person name="Murphy S.D."/>
            <person name="O'Brochta D.A."/>
            <person name="Pfannkoch C."/>
            <person name="Qi R."/>
            <person name="Regier M.A."/>
            <person name="Remington K."/>
            <person name="Shao H."/>
            <person name="Sharakhova M.V."/>
            <person name="Sitter C.D."/>
            <person name="Shetty J."/>
            <person name="Smith T.J."/>
            <person name="Strong R."/>
            <person name="Sun J."/>
            <person name="Thomasova D."/>
            <person name="Ton L.Q."/>
            <person name="Topalis P."/>
            <person name="Tu Z."/>
            <person name="Unger M.F."/>
            <person name="Walenz B."/>
            <person name="Wang A."/>
            <person name="Wang J."/>
            <person name="Wang M."/>
            <person name="Wang X."/>
            <person name="Woodford K.J."/>
            <person name="Wortman J.R."/>
            <person name="Wu M."/>
            <person name="Yao A."/>
            <person name="Zdobnov E.M."/>
            <person name="Zhang H."/>
            <person name="Zhao Q."/>
            <person name="Zhao S."/>
            <person name="Zhu S.C."/>
            <person name="Zhimulev I."/>
            <person name="Coluzzi M."/>
            <person name="della Torre A."/>
            <person name="Roth C.W."/>
            <person name="Louis C."/>
            <person name="Kalush F."/>
            <person name="Mural R.J."/>
            <person name="Myers E.W."/>
            <person name="Adams M.D."/>
            <person name="Smith H.O."/>
            <person name="Broder S."/>
            <person name="Gardner M.J."/>
            <person name="Fraser C.M."/>
            <person name="Birney E."/>
            <person name="Bork P."/>
            <person name="Brey P.T."/>
            <person name="Venter J.C."/>
            <person name="Weissenbach J."/>
            <person name="Kafatos F.C."/>
            <person name="Collins F.H."/>
            <person name="Hoffman S.L."/>
        </authorList>
    </citation>
    <scope>NUCLEOTIDE SEQUENCE [LARGE SCALE GENOMIC DNA]</scope>
    <source>
        <strain evidence="1 3">PEST</strain>
    </source>
</reference>
<sequence>SVVLHRCRCLVWCAVPPCNGRRKTDTRDDDLCCVLRGKADHGTDIDGERSRLTTVAAAAALAKNRSRNIRVSSQMLQKCRENANKCYVIMVDGSSPGSSAAAFAQQPTLSQ</sequence>
<evidence type="ECO:0000313" key="3">
    <source>
        <dbReference type="Proteomes" id="UP000007062"/>
    </source>
</evidence>
<evidence type="ECO:0000313" key="2">
    <source>
        <dbReference type="EnsemblMetazoa" id="AGAP008643-PA"/>
    </source>
</evidence>
<dbReference type="EnsemblMetazoa" id="AGAP008643-RA">
    <property type="protein sequence ID" value="AGAP008643-PA"/>
    <property type="gene ID" value="AGAP008643"/>
</dbReference>
<name>A0NE29_ANOGA</name>
<reference evidence="1 2" key="3">
    <citation type="journal article" date="2004" name="Trends Parasitol.">
        <title>The Anopheles gambiae genome: an update.</title>
        <authorList>
            <person name="Mongin E."/>
            <person name="Louis C."/>
            <person name="Holt R.A."/>
            <person name="Birney E."/>
            <person name="Collins F.H."/>
        </authorList>
    </citation>
    <scope>NUCLEOTIDE SEQUENCE</scope>
    <source>
        <strain evidence="1 2">PEST</strain>
    </source>
</reference>
<proteinExistence type="predicted"/>
<dbReference type="HOGENOM" id="CLU_2164578_0_0_1"/>
<gene>
    <name evidence="1" type="ORF">AgaP_AGAP008643</name>
</gene>
<reference evidence="2" key="6">
    <citation type="submission" date="2020-05" db="UniProtKB">
        <authorList>
            <consortium name="EnsemblMetazoa"/>
        </authorList>
    </citation>
    <scope>IDENTIFICATION</scope>
    <source>
        <strain evidence="2">PEST</strain>
    </source>
</reference>
<reference evidence="1" key="2">
    <citation type="submission" date="2002-03" db="EMBL/GenBank/DDBJ databases">
        <authorList>
            <consortium name="The Anopheles Genome Sequencing Consortium"/>
        </authorList>
    </citation>
    <scope>NUCLEOTIDE SEQUENCE</scope>
    <source>
        <strain evidence="1">PEST</strain>
    </source>
</reference>
<dbReference type="Proteomes" id="UP000007062">
    <property type="component" value="Chromosome 3R"/>
</dbReference>
<evidence type="ECO:0000313" key="1">
    <source>
        <dbReference type="EMBL" id="EAU76701.1"/>
    </source>
</evidence>
<keyword evidence="3" id="KW-1185">Reference proteome</keyword>
<reference evidence="1" key="4">
    <citation type="journal article" date="2007" name="Genome Biol.">
        <title>Update of the Anopheles gambiae PEST genome assembly.</title>
        <authorList>
            <person name="Sharakhova M.V."/>
            <person name="Hammond M.P."/>
            <person name="Lobo N.F."/>
            <person name="Krzywinski J."/>
            <person name="Unger M.F."/>
            <person name="Hillenmeyer M.E."/>
            <person name="Bruggner R.V."/>
            <person name="Birney E."/>
            <person name="Collins F.H."/>
        </authorList>
    </citation>
    <scope>NUCLEOTIDE SEQUENCE</scope>
    <source>
        <strain evidence="1">PEST</strain>
    </source>
</reference>
<reference evidence="1" key="5">
    <citation type="submission" date="2011-05" db="EMBL/GenBank/DDBJ databases">
        <authorList>
            <consortium name="VectorBase"/>
        </authorList>
    </citation>
    <scope>NUCLEOTIDE SEQUENCE</scope>
    <source>
        <strain evidence="1">PEST</strain>
    </source>
</reference>
<dbReference type="PaxDb" id="7165-AGAP008643-PA"/>
<accession>A0NE29</accession>
<protein>
    <submittedName>
        <fullName evidence="1">AGAP008643-PA</fullName>
    </submittedName>
</protein>
<dbReference type="EMBL" id="AAAB01008944">
    <property type="protein sequence ID" value="EAU76701.1"/>
    <property type="molecule type" value="Genomic_DNA"/>
</dbReference>